<evidence type="ECO:0000259" key="4">
    <source>
        <dbReference type="Pfam" id="PF17782"/>
    </source>
</evidence>
<gene>
    <name evidence="5" type="ordered locus">Msil_3857</name>
</gene>
<dbReference type="GO" id="GO:0009294">
    <property type="term" value="P:DNA-mediated transformation"/>
    <property type="evidence" value="ECO:0007669"/>
    <property type="project" value="InterPro"/>
</dbReference>
<organism evidence="5 6">
    <name type="scientific">Methylocella silvestris (strain DSM 15510 / CIP 108128 / LMG 27833 / NCIMB 13906 / BL2)</name>
    <dbReference type="NCBI Taxonomy" id="395965"/>
    <lineage>
        <taxon>Bacteria</taxon>
        <taxon>Pseudomonadati</taxon>
        <taxon>Pseudomonadota</taxon>
        <taxon>Alphaproteobacteria</taxon>
        <taxon>Hyphomicrobiales</taxon>
        <taxon>Beijerinckiaceae</taxon>
        <taxon>Methylocella</taxon>
    </lineage>
</organism>
<feature type="compositionally biased region" description="Low complexity" evidence="2">
    <location>
        <begin position="326"/>
        <end position="348"/>
    </location>
</feature>
<dbReference type="InterPro" id="IPR003488">
    <property type="entry name" value="DprA"/>
</dbReference>
<comment type="similarity">
    <text evidence="1">Belongs to the DprA/Smf family.</text>
</comment>
<evidence type="ECO:0000313" key="5">
    <source>
        <dbReference type="EMBL" id="ACK52739.1"/>
    </source>
</evidence>
<feature type="domain" description="DprA winged helix" evidence="4">
    <location>
        <begin position="358"/>
        <end position="415"/>
    </location>
</feature>
<dbReference type="InterPro" id="IPR057666">
    <property type="entry name" value="DrpA_SLOG"/>
</dbReference>
<dbReference type="Gene3D" id="3.40.50.450">
    <property type="match status" value="1"/>
</dbReference>
<reference evidence="5 6" key="1">
    <citation type="journal article" date="2010" name="J. Bacteriol.">
        <title>Complete genome sequence of the aerobic facultative methanotroph Methylocella silvestris BL2.</title>
        <authorList>
            <person name="Chen Y."/>
            <person name="Crombie A."/>
            <person name="Rahman M.T."/>
            <person name="Dedysh S.N."/>
            <person name="Liesack W."/>
            <person name="Stott M.B."/>
            <person name="Alam M."/>
            <person name="Theisen A.R."/>
            <person name="Murrell J.C."/>
            <person name="Dunfield P.F."/>
        </authorList>
    </citation>
    <scope>NUCLEOTIDE SEQUENCE [LARGE SCALE GENOMIC DNA]</scope>
    <source>
        <strain evidence="6">DSM 15510 / CIP 108128 / LMG 27833 / NCIMB 13906 / BL2</strain>
    </source>
</reference>
<dbReference type="AlphaFoldDB" id="B8EMR0"/>
<sequence length="422" mass="44348">MTSAAALTPQERFAFLRLYRSETIGPRTFVALLARYGSAQAALEALPGVVASGKAGRPIALAPVHEIEAELEAIERAGATLICLPEPDYPALLRQIHSAPPLLTMRGDRACLKRSKIAIVGARNASAAGLAFTEQLSRGIARAGYVIVSGLARGVDARAHQAALATGTIAVLAGGLGNIYPAAHAELVERLIETGAAVSEMPFGWEARGRDFPRRNRIVSGLSRGVVVVEAARRSGSLITAGFAAEQGREVFAVPGSPLDPRAEGPNQLLRDGATLCTGPEDVLDALARQDLSPPADFSFAEAQPQSYESFWDELDLPDIFAAQGGAANGAAEQISSRPAPASSRRAALPPPADEPPREDAPAPSREAAFARVIALLGPSPVSVDELVRASEAPAREVRAILFELELQGRLERHGADLVSKI</sequence>
<proteinExistence type="inferred from homology"/>
<protein>
    <submittedName>
        <fullName evidence="5">DNA protecting protein DprA</fullName>
    </submittedName>
</protein>
<dbReference type="eggNOG" id="COG0758">
    <property type="taxonomic scope" value="Bacteria"/>
</dbReference>
<dbReference type="InterPro" id="IPR036388">
    <property type="entry name" value="WH-like_DNA-bd_sf"/>
</dbReference>
<accession>B8EMR0</accession>
<dbReference type="HOGENOM" id="CLU_029601_1_1_5"/>
<dbReference type="EMBL" id="CP001280">
    <property type="protein sequence ID" value="ACK52739.1"/>
    <property type="molecule type" value="Genomic_DNA"/>
</dbReference>
<dbReference type="PANTHER" id="PTHR43022">
    <property type="entry name" value="PROTEIN SMF"/>
    <property type="match status" value="1"/>
</dbReference>
<dbReference type="Pfam" id="PF17782">
    <property type="entry name" value="WHD_DprA"/>
    <property type="match status" value="1"/>
</dbReference>
<dbReference type="KEGG" id="msl:Msil_3857"/>
<feature type="region of interest" description="Disordered" evidence="2">
    <location>
        <begin position="326"/>
        <end position="365"/>
    </location>
</feature>
<name>B8EMR0_METSB</name>
<dbReference type="SUPFAM" id="SSF102405">
    <property type="entry name" value="MCP/YpsA-like"/>
    <property type="match status" value="1"/>
</dbReference>
<dbReference type="PANTHER" id="PTHR43022:SF1">
    <property type="entry name" value="PROTEIN SMF"/>
    <property type="match status" value="1"/>
</dbReference>
<dbReference type="Pfam" id="PF21102">
    <property type="entry name" value="DprA_N"/>
    <property type="match status" value="1"/>
</dbReference>
<evidence type="ECO:0000256" key="1">
    <source>
        <dbReference type="ARBA" id="ARBA00006525"/>
    </source>
</evidence>
<dbReference type="STRING" id="395965.Msil_3857"/>
<feature type="domain" description="Smf/DprA SLOG" evidence="3">
    <location>
        <begin position="81"/>
        <end position="287"/>
    </location>
</feature>
<dbReference type="Pfam" id="PF02481">
    <property type="entry name" value="DNA_processg_A"/>
    <property type="match status" value="1"/>
</dbReference>
<dbReference type="NCBIfam" id="TIGR00732">
    <property type="entry name" value="dprA"/>
    <property type="match status" value="1"/>
</dbReference>
<dbReference type="Gene3D" id="1.10.10.10">
    <property type="entry name" value="Winged helix-like DNA-binding domain superfamily/Winged helix DNA-binding domain"/>
    <property type="match status" value="1"/>
</dbReference>
<dbReference type="RefSeq" id="WP_012592807.1">
    <property type="nucleotide sequence ID" value="NC_011666.1"/>
</dbReference>
<evidence type="ECO:0000313" key="6">
    <source>
        <dbReference type="Proteomes" id="UP000002257"/>
    </source>
</evidence>
<dbReference type="OrthoDB" id="9785707at2"/>
<dbReference type="InterPro" id="IPR041614">
    <property type="entry name" value="DprA_WH"/>
</dbReference>
<evidence type="ECO:0000259" key="3">
    <source>
        <dbReference type="Pfam" id="PF02481"/>
    </source>
</evidence>
<evidence type="ECO:0000256" key="2">
    <source>
        <dbReference type="SAM" id="MobiDB-lite"/>
    </source>
</evidence>
<dbReference type="Proteomes" id="UP000002257">
    <property type="component" value="Chromosome"/>
</dbReference>
<keyword evidence="6" id="KW-1185">Reference proteome</keyword>